<dbReference type="PANTHER" id="PTHR22946">
    <property type="entry name" value="DIENELACTONE HYDROLASE DOMAIN-CONTAINING PROTEIN-RELATED"/>
    <property type="match status" value="1"/>
</dbReference>
<dbReference type="Pfam" id="PF00561">
    <property type="entry name" value="Abhydrolase_1"/>
    <property type="match status" value="1"/>
</dbReference>
<dbReference type="PANTHER" id="PTHR22946:SF8">
    <property type="entry name" value="ACETYL XYLAN ESTERASE DOMAIN-CONTAINING PROTEIN"/>
    <property type="match status" value="1"/>
</dbReference>
<sequence>MKFSMIGWHRMVHSLLVFAIFSIAILTAGRTVAAQEGLDLKDASAAETPTLCQGHWQSEAAARDQLARLARTYSTVEEWQHRAERIRTQILRGIGLDPLPPRTPLQAIVKNQRTYDGYTVESVAFESTPGFFVYGNLYRPIDGPQRQAGVLCPHGHWRGTEGGRFRPDHQQRCATLARMGATVFSYDMVGFGDSEHLGWRHEHPQVFALQTWSSLRAVDFLESLANIDPGRIAITGASGGGTQVFVLTAVDQRIRVAAPVTMVSAHFFGGCDCESGRPIHMTAELETNNVEIAAVCAPRPMLVVSVGGDWTKNTPEVEFPYIKNVYELFGKASLVENVHLADEAHDYGESKRQAVYAFFAKHLGLDASGVLDTRTGRYDETANTIESVETMRVFRDASELPAHAVPPGTILHLGQHHPAATEASH</sequence>
<dbReference type="Proteomes" id="UP001202961">
    <property type="component" value="Unassembled WGS sequence"/>
</dbReference>
<dbReference type="InterPro" id="IPR029058">
    <property type="entry name" value="AB_hydrolase_fold"/>
</dbReference>
<dbReference type="InterPro" id="IPR050261">
    <property type="entry name" value="FrsA_esterase"/>
</dbReference>
<proteinExistence type="inferred from homology"/>
<dbReference type="Gene3D" id="3.40.50.1820">
    <property type="entry name" value="alpha/beta hydrolase"/>
    <property type="match status" value="1"/>
</dbReference>
<evidence type="ECO:0000313" key="3">
    <source>
        <dbReference type="EMBL" id="MCM2370219.1"/>
    </source>
</evidence>
<name>A0ABT0U032_9BACT</name>
<comment type="caution">
    <text evidence="3">The sequence shown here is derived from an EMBL/GenBank/DDBJ whole genome shotgun (WGS) entry which is preliminary data.</text>
</comment>
<reference evidence="3 4" key="1">
    <citation type="journal article" date="2022" name="Syst. Appl. Microbiol.">
        <title>Rhodopirellula aestuarii sp. nov., a novel member of the genus Rhodopirellula isolated from brackish sediments collected in the Tagus River estuary, Portugal.</title>
        <authorList>
            <person name="Vitorino I.R."/>
            <person name="Klimek D."/>
            <person name="Calusinska M."/>
            <person name="Lobo-da-Cunha A."/>
            <person name="Vasconcelos V."/>
            <person name="Lage O.M."/>
        </authorList>
    </citation>
    <scope>NUCLEOTIDE SEQUENCE [LARGE SCALE GENOMIC DNA]</scope>
    <source>
        <strain evidence="3 4">ICT_H3.1</strain>
    </source>
</reference>
<dbReference type="RefSeq" id="WP_250927890.1">
    <property type="nucleotide sequence ID" value="NZ_JAMQBK010000018.1"/>
</dbReference>
<dbReference type="EMBL" id="JAMQBK010000018">
    <property type="protein sequence ID" value="MCM2370219.1"/>
    <property type="molecule type" value="Genomic_DNA"/>
</dbReference>
<accession>A0ABT0U032</accession>
<organism evidence="3 4">
    <name type="scientific">Aporhodopirellula aestuarii</name>
    <dbReference type="NCBI Taxonomy" id="2950107"/>
    <lineage>
        <taxon>Bacteria</taxon>
        <taxon>Pseudomonadati</taxon>
        <taxon>Planctomycetota</taxon>
        <taxon>Planctomycetia</taxon>
        <taxon>Pirellulales</taxon>
        <taxon>Pirellulaceae</taxon>
        <taxon>Aporhodopirellula</taxon>
    </lineage>
</organism>
<evidence type="ECO:0000313" key="4">
    <source>
        <dbReference type="Proteomes" id="UP001202961"/>
    </source>
</evidence>
<evidence type="ECO:0000256" key="1">
    <source>
        <dbReference type="ARBA" id="ARBA00038115"/>
    </source>
</evidence>
<protein>
    <recommendedName>
        <fullName evidence="2">AB hydrolase-1 domain-containing protein</fullName>
    </recommendedName>
</protein>
<gene>
    <name evidence="3" type="ORF">NB063_06230</name>
</gene>
<comment type="similarity">
    <text evidence="1">Belongs to the AB hydrolase superfamily. FUS2 hydrolase family.</text>
</comment>
<keyword evidence="4" id="KW-1185">Reference proteome</keyword>
<feature type="domain" description="AB hydrolase-1" evidence="2">
    <location>
        <begin position="175"/>
        <end position="264"/>
    </location>
</feature>
<dbReference type="InterPro" id="IPR000073">
    <property type="entry name" value="AB_hydrolase_1"/>
</dbReference>
<dbReference type="SUPFAM" id="SSF53474">
    <property type="entry name" value="alpha/beta-Hydrolases"/>
    <property type="match status" value="1"/>
</dbReference>
<evidence type="ECO:0000259" key="2">
    <source>
        <dbReference type="Pfam" id="PF00561"/>
    </source>
</evidence>